<feature type="non-terminal residue" evidence="1">
    <location>
        <position position="196"/>
    </location>
</feature>
<gene>
    <name evidence="1" type="ORF">M9458_002964</name>
</gene>
<organism evidence="1 2">
    <name type="scientific">Cirrhinus mrigala</name>
    <name type="common">Mrigala</name>
    <dbReference type="NCBI Taxonomy" id="683832"/>
    <lineage>
        <taxon>Eukaryota</taxon>
        <taxon>Metazoa</taxon>
        <taxon>Chordata</taxon>
        <taxon>Craniata</taxon>
        <taxon>Vertebrata</taxon>
        <taxon>Euteleostomi</taxon>
        <taxon>Actinopterygii</taxon>
        <taxon>Neopterygii</taxon>
        <taxon>Teleostei</taxon>
        <taxon>Ostariophysi</taxon>
        <taxon>Cypriniformes</taxon>
        <taxon>Cyprinidae</taxon>
        <taxon>Labeoninae</taxon>
        <taxon>Labeonini</taxon>
        <taxon>Cirrhinus</taxon>
    </lineage>
</organism>
<name>A0ABD0RMM5_CIRMR</name>
<reference evidence="1 2" key="1">
    <citation type="submission" date="2024-05" db="EMBL/GenBank/DDBJ databases">
        <title>Genome sequencing and assembly of Indian major carp, Cirrhinus mrigala (Hamilton, 1822).</title>
        <authorList>
            <person name="Mohindra V."/>
            <person name="Chowdhury L.M."/>
            <person name="Lal K."/>
            <person name="Jena J.K."/>
        </authorList>
    </citation>
    <scope>NUCLEOTIDE SEQUENCE [LARGE SCALE GENOMIC DNA]</scope>
    <source>
        <strain evidence="1">CM1030</strain>
        <tissue evidence="1">Blood</tissue>
    </source>
</reference>
<evidence type="ECO:0000313" key="1">
    <source>
        <dbReference type="EMBL" id="KAL0199777.1"/>
    </source>
</evidence>
<dbReference type="EMBL" id="JAMKFB020000002">
    <property type="protein sequence ID" value="KAL0199777.1"/>
    <property type="molecule type" value="Genomic_DNA"/>
</dbReference>
<accession>A0ABD0RMM5</accession>
<dbReference type="Proteomes" id="UP001529510">
    <property type="component" value="Unassembled WGS sequence"/>
</dbReference>
<feature type="non-terminal residue" evidence="1">
    <location>
        <position position="1"/>
    </location>
</feature>
<dbReference type="AlphaFoldDB" id="A0ABD0RMM5"/>
<comment type="caution">
    <text evidence="1">The sequence shown here is derived from an EMBL/GenBank/DDBJ whole genome shotgun (WGS) entry which is preliminary data.</text>
</comment>
<proteinExistence type="predicted"/>
<keyword evidence="2" id="KW-1185">Reference proteome</keyword>
<protein>
    <submittedName>
        <fullName evidence="1">Uncharacterized protein</fullName>
    </submittedName>
</protein>
<evidence type="ECO:0000313" key="2">
    <source>
        <dbReference type="Proteomes" id="UP001529510"/>
    </source>
</evidence>
<sequence>AYSVIGLRCFPGWRSPRMFQLLTTGSKQARECGTRHTIISSGQSISTRDWPTPEGGRRPYTNLGSSLGLYPRPAPTAALPQAESPLYWSIQNPEADQQCDISASAPTQTPPELKLKPLLLKFWTNHLSTLSMKSWIYSAEGAAWNISSTVRGMDLRNDPGFPERTYSTLPFCWNSIAATRIALPLAGIGNRPWRRG</sequence>